<dbReference type="Proteomes" id="UP000192582">
    <property type="component" value="Unassembled WGS sequence"/>
</dbReference>
<evidence type="ECO:0000313" key="3">
    <source>
        <dbReference type="Proteomes" id="UP000192582"/>
    </source>
</evidence>
<feature type="chain" id="PRO_5012325555" description="Lipoprotein" evidence="1">
    <location>
        <begin position="43"/>
        <end position="141"/>
    </location>
</feature>
<reference evidence="2 3" key="1">
    <citation type="submission" date="2017-04" db="EMBL/GenBank/DDBJ databases">
        <authorList>
            <person name="Afonso C.L."/>
            <person name="Miller P.J."/>
            <person name="Scott M.A."/>
            <person name="Spackman E."/>
            <person name="Goraichik I."/>
            <person name="Dimitrov K.M."/>
            <person name="Suarez D.L."/>
            <person name="Swayne D.E."/>
        </authorList>
    </citation>
    <scope>NUCLEOTIDE SEQUENCE [LARGE SCALE GENOMIC DNA]</scope>
    <source>
        <strain evidence="2 3">KR-140</strain>
    </source>
</reference>
<dbReference type="AlphaFoldDB" id="A0A1W1UGU0"/>
<name>A0A1W1UGU0_9DEIO</name>
<protein>
    <recommendedName>
        <fullName evidence="4">Lipoprotein</fullName>
    </recommendedName>
</protein>
<keyword evidence="3" id="KW-1185">Reference proteome</keyword>
<evidence type="ECO:0000256" key="1">
    <source>
        <dbReference type="SAM" id="SignalP"/>
    </source>
</evidence>
<accession>A0A1W1UGU0</accession>
<evidence type="ECO:0008006" key="4">
    <source>
        <dbReference type="Google" id="ProtNLM"/>
    </source>
</evidence>
<gene>
    <name evidence="2" type="ORF">SAMN00790413_05457</name>
</gene>
<evidence type="ECO:0000313" key="2">
    <source>
        <dbReference type="EMBL" id="SMB80242.1"/>
    </source>
</evidence>
<organism evidence="2 3">
    <name type="scientific">Deinococcus hopiensis KR-140</name>
    <dbReference type="NCBI Taxonomy" id="695939"/>
    <lineage>
        <taxon>Bacteria</taxon>
        <taxon>Thermotogati</taxon>
        <taxon>Deinococcota</taxon>
        <taxon>Deinococci</taxon>
        <taxon>Deinococcales</taxon>
        <taxon>Deinococcaceae</taxon>
        <taxon>Deinococcus</taxon>
    </lineage>
</organism>
<feature type="signal peptide" evidence="1">
    <location>
        <begin position="1"/>
        <end position="42"/>
    </location>
</feature>
<dbReference type="EMBL" id="FWWU01000004">
    <property type="protein sequence ID" value="SMB80242.1"/>
    <property type="molecule type" value="Genomic_DNA"/>
</dbReference>
<proteinExistence type="predicted"/>
<sequence length="141" mass="14305">MLLGYAGVVMNMPFLSQTLRPLTLLAAGSLALSACSSGTSPAYDASGTWKGTLNTAQGPAAFTAVVRDSSGRLTGTVNLDNADTVPTDFTGNRGADNTATLNVPSTIFGALSIDGTFSGKTFTGTYRVNGGAATALSMTRQ</sequence>
<keyword evidence="1" id="KW-0732">Signal</keyword>